<accession>K2G2D2</accession>
<dbReference type="EMBL" id="AMFJ01000184">
    <property type="protein sequence ID" value="EKE29368.1"/>
    <property type="molecule type" value="Genomic_DNA"/>
</dbReference>
<keyword evidence="1" id="KW-0472">Membrane</keyword>
<keyword evidence="1" id="KW-0812">Transmembrane</keyword>
<organism evidence="2">
    <name type="scientific">uncultured bacterium</name>
    <name type="common">gcode 4</name>
    <dbReference type="NCBI Taxonomy" id="1234023"/>
    <lineage>
        <taxon>Bacteria</taxon>
        <taxon>environmental samples</taxon>
    </lineage>
</organism>
<comment type="caution">
    <text evidence="2">The sequence shown here is derived from an EMBL/GenBank/DDBJ whole genome shotgun (WGS) entry which is preliminary data.</text>
</comment>
<gene>
    <name evidence="2" type="ORF">ACD_2C00184G0005</name>
</gene>
<sequence>MFRQRIKWFTLVETVIAMAIIWVVFLAIFRSYVYMMTVNRQFAQDMNFNNYSEYVTQLFSTSKLPAMPDWTTFYLYFTWSNSIATTTDSSFASWGLDFFSDSAKDETHSIIKNSSWSLNWVQFDFYEVNTSDSNKNNKKNYVIR</sequence>
<evidence type="ECO:0000313" key="2">
    <source>
        <dbReference type="EMBL" id="EKE29368.1"/>
    </source>
</evidence>
<evidence type="ECO:0000256" key="1">
    <source>
        <dbReference type="SAM" id="Phobius"/>
    </source>
</evidence>
<feature type="transmembrane region" description="Helical" evidence="1">
    <location>
        <begin position="6"/>
        <end position="29"/>
    </location>
</feature>
<reference evidence="2" key="1">
    <citation type="journal article" date="2012" name="Science">
        <title>Fermentation, hydrogen, and sulfur metabolism in multiple uncultivated bacterial phyla.</title>
        <authorList>
            <person name="Wrighton K.C."/>
            <person name="Thomas B.C."/>
            <person name="Sharon I."/>
            <person name="Miller C.S."/>
            <person name="Castelle C.J."/>
            <person name="VerBerkmoes N.C."/>
            <person name="Wilkins M.J."/>
            <person name="Hettich R.L."/>
            <person name="Lipton M.S."/>
            <person name="Williams K.H."/>
            <person name="Long P.E."/>
            <person name="Banfield J.F."/>
        </authorList>
    </citation>
    <scope>NUCLEOTIDE SEQUENCE [LARGE SCALE GENOMIC DNA]</scope>
</reference>
<keyword evidence="1" id="KW-1133">Transmembrane helix</keyword>
<protein>
    <submittedName>
        <fullName evidence="2">Uncharacterized protein</fullName>
    </submittedName>
</protein>
<dbReference type="AlphaFoldDB" id="K2G2D2"/>
<proteinExistence type="predicted"/>
<name>K2G2D2_9BACT</name>